<evidence type="ECO:0000259" key="2">
    <source>
        <dbReference type="Pfam" id="PF08718"/>
    </source>
</evidence>
<dbReference type="GO" id="GO:0005829">
    <property type="term" value="C:cytosol"/>
    <property type="evidence" value="ECO:0007669"/>
    <property type="project" value="TreeGrafter"/>
</dbReference>
<name>A0A1A9W8M0_9MUSC</name>
<keyword evidence="1" id="KW-0813">Transport</keyword>
<accession>A0A1A9W8M0</accession>
<reference evidence="3" key="2">
    <citation type="submission" date="2020-05" db="UniProtKB">
        <authorList>
            <consortium name="EnsemblMetazoa"/>
        </authorList>
    </citation>
    <scope>IDENTIFICATION</scope>
    <source>
        <strain evidence="3">IAEA</strain>
    </source>
</reference>
<reference evidence="4" key="1">
    <citation type="submission" date="2014-03" db="EMBL/GenBank/DDBJ databases">
        <authorList>
            <person name="Aksoy S."/>
            <person name="Warren W."/>
            <person name="Wilson R.K."/>
        </authorList>
    </citation>
    <scope>NUCLEOTIDE SEQUENCE [LARGE SCALE GENOMIC DNA]</scope>
    <source>
        <strain evidence="4">IAEA</strain>
    </source>
</reference>
<dbReference type="GO" id="GO:1902388">
    <property type="term" value="F:ceramide 1-phosphate transfer activity"/>
    <property type="evidence" value="ECO:0007669"/>
    <property type="project" value="TreeGrafter"/>
</dbReference>
<dbReference type="AlphaFoldDB" id="A0A1A9W8M0"/>
<dbReference type="GO" id="GO:1902387">
    <property type="term" value="F:ceramide 1-phosphate binding"/>
    <property type="evidence" value="ECO:0007669"/>
    <property type="project" value="TreeGrafter"/>
</dbReference>
<dbReference type="STRING" id="37001.A0A1A9W8M0"/>
<dbReference type="InterPro" id="IPR014830">
    <property type="entry name" value="Glycolipid_transfer_prot_dom"/>
</dbReference>
<dbReference type="InterPro" id="IPR036497">
    <property type="entry name" value="GLTP_sf"/>
</dbReference>
<dbReference type="PANTHER" id="PTHR10219:SF25">
    <property type="entry name" value="PLECKSTRIN HOMOLOGY DOMAIN-CONTAINING FAMILY A MEMBER 8"/>
    <property type="match status" value="1"/>
</dbReference>
<evidence type="ECO:0000313" key="3">
    <source>
        <dbReference type="EnsemblMetazoa" id="GBRI010249-PA"/>
    </source>
</evidence>
<proteinExistence type="predicted"/>
<organism evidence="3 4">
    <name type="scientific">Glossina brevipalpis</name>
    <dbReference type="NCBI Taxonomy" id="37001"/>
    <lineage>
        <taxon>Eukaryota</taxon>
        <taxon>Metazoa</taxon>
        <taxon>Ecdysozoa</taxon>
        <taxon>Arthropoda</taxon>
        <taxon>Hexapoda</taxon>
        <taxon>Insecta</taxon>
        <taxon>Pterygota</taxon>
        <taxon>Neoptera</taxon>
        <taxon>Endopterygota</taxon>
        <taxon>Diptera</taxon>
        <taxon>Brachycera</taxon>
        <taxon>Muscomorpha</taxon>
        <taxon>Hippoboscoidea</taxon>
        <taxon>Glossinidae</taxon>
        <taxon>Glossina</taxon>
    </lineage>
</organism>
<keyword evidence="4" id="KW-1185">Reference proteome</keyword>
<dbReference type="GO" id="GO:0016020">
    <property type="term" value="C:membrane"/>
    <property type="evidence" value="ECO:0007669"/>
    <property type="project" value="TreeGrafter"/>
</dbReference>
<evidence type="ECO:0000256" key="1">
    <source>
        <dbReference type="ARBA" id="ARBA00022448"/>
    </source>
</evidence>
<dbReference type="VEuPathDB" id="VectorBase:GBRI010249"/>
<protein>
    <recommendedName>
        <fullName evidence="2">Glycolipid transfer protein domain-containing protein</fullName>
    </recommendedName>
</protein>
<dbReference type="EnsemblMetazoa" id="GBRI010249-RA">
    <property type="protein sequence ID" value="GBRI010249-PA"/>
    <property type="gene ID" value="GBRI010249"/>
</dbReference>
<sequence length="324" mass="37414">MGTGFDFINRVFTLNTTTEHLPQRIVAHEEKREIPATRFTKFKKPANGFLDNYRQQKENDSFFFTNNCAIILTHNPWLKKDIQRDFLNSEFQVDYNVHTNTVQVQPAGPVLKCIEIRCSANSLVKECTMESARVVFSKLKGFPPGIEDKLQTEEFLMAANEIVEVIRAFGTLFTPVVSDMSGNINKIRKSYEKNCVKGKYLEDLIALHGKEDNFVADALLWLKRGLQLICIFFENIYNDLEQSQAIKKHLQDAYERTLKPYHGFIVQTTVKIIYNWVPTRSQLIGQGTVHKENMEVLSTYLPTLRGHLNRLDALLKQYKLDDSK</sequence>
<dbReference type="Gene3D" id="1.10.3520.10">
    <property type="entry name" value="Glycolipid transfer protein"/>
    <property type="match status" value="1"/>
</dbReference>
<dbReference type="SUPFAM" id="SSF110004">
    <property type="entry name" value="Glycolipid transfer protein, GLTP"/>
    <property type="match status" value="1"/>
</dbReference>
<evidence type="ECO:0000313" key="4">
    <source>
        <dbReference type="Proteomes" id="UP000091820"/>
    </source>
</evidence>
<dbReference type="Proteomes" id="UP000091820">
    <property type="component" value="Unassembled WGS sequence"/>
</dbReference>
<feature type="domain" description="Glycolipid transfer protein" evidence="2">
    <location>
        <begin position="151"/>
        <end position="284"/>
    </location>
</feature>
<dbReference type="PANTHER" id="PTHR10219">
    <property type="entry name" value="GLYCOLIPID TRANSFER PROTEIN-RELATED"/>
    <property type="match status" value="1"/>
</dbReference>
<dbReference type="Pfam" id="PF08718">
    <property type="entry name" value="GLTP"/>
    <property type="match status" value="1"/>
</dbReference>